<dbReference type="AlphaFoldDB" id="A0A9J2Q345"/>
<keyword evidence="2" id="KW-1185">Reference proteome</keyword>
<dbReference type="PRINTS" id="PR00081">
    <property type="entry name" value="GDHRDH"/>
</dbReference>
<dbReference type="PROSITE" id="PS00061">
    <property type="entry name" value="ADH_SHORT"/>
    <property type="match status" value="1"/>
</dbReference>
<sequence length="369" mass="41877">LHSIELYAIVNNAGIQAEFLYDDFLELNDYKEAINVNTYGAIRVTKAFKNLVKKSRGRIVFCTSCICRFPAPGMGAYSTSKWALTGYLEVIRHELRDYGVDVISVEPGIYCTPLNAIERTMKAMNATWARASNELREEYGEYWFSRGKRFFINVHDASPTDVTPVIDAYFHAITAKYPYKNYVVGLDAILLGVQLALLSNYRFFYSNHVVIEFSDIFEGCQRLLTRSSGLAGQLDCFIMDVRSEESVTTALNHLKRTTTVIHKGLYGLVNNAGVSGVPLPDDLLTLDDYRRVVDVNAFGVIRVTHAFKELIKEQRRELSVFGVNVCAIEPGFFSTPMVNMDNIEEKLHIVWENISDGLKQQYGKKYLNY</sequence>
<dbReference type="Gene3D" id="3.40.50.720">
    <property type="entry name" value="NAD(P)-binding Rossmann-like Domain"/>
    <property type="match status" value="2"/>
</dbReference>
<evidence type="ECO:0000256" key="1">
    <source>
        <dbReference type="ARBA" id="ARBA00023002"/>
    </source>
</evidence>
<evidence type="ECO:0000313" key="2">
    <source>
        <dbReference type="Proteomes" id="UP000036681"/>
    </source>
</evidence>
<dbReference type="InterPro" id="IPR036291">
    <property type="entry name" value="NAD(P)-bd_dom_sf"/>
</dbReference>
<name>A0A9J2Q345_ASCLU</name>
<dbReference type="GO" id="GO:0008202">
    <property type="term" value="P:steroid metabolic process"/>
    <property type="evidence" value="ECO:0007669"/>
    <property type="project" value="TreeGrafter"/>
</dbReference>
<keyword evidence="1" id="KW-0560">Oxidoreductase</keyword>
<accession>A0A9J2Q345</accession>
<reference evidence="3" key="1">
    <citation type="submission" date="2023-03" db="UniProtKB">
        <authorList>
            <consortium name="WormBaseParasite"/>
        </authorList>
    </citation>
    <scope>IDENTIFICATION</scope>
</reference>
<dbReference type="Pfam" id="PF00106">
    <property type="entry name" value="adh_short"/>
    <property type="match status" value="2"/>
</dbReference>
<dbReference type="GO" id="GO:0016491">
    <property type="term" value="F:oxidoreductase activity"/>
    <property type="evidence" value="ECO:0007669"/>
    <property type="project" value="UniProtKB-KW"/>
</dbReference>
<evidence type="ECO:0000313" key="3">
    <source>
        <dbReference type="WBParaSite" id="ALUE_0001685101-mRNA-1"/>
    </source>
</evidence>
<proteinExistence type="predicted"/>
<dbReference type="InterPro" id="IPR002347">
    <property type="entry name" value="SDR_fam"/>
</dbReference>
<dbReference type="PANTHER" id="PTHR43313:SF7">
    <property type="entry name" value="17-BETA-HYDROXYSTEROID DEHYDROGENASE TYPE 6"/>
    <property type="match status" value="1"/>
</dbReference>
<dbReference type="WBParaSite" id="ALUE_0001685101-mRNA-1">
    <property type="protein sequence ID" value="ALUE_0001685101-mRNA-1"/>
    <property type="gene ID" value="ALUE_0001685101"/>
</dbReference>
<dbReference type="PANTHER" id="PTHR43313">
    <property type="entry name" value="SHORT-CHAIN DEHYDROGENASE/REDUCTASE FAMILY 9C"/>
    <property type="match status" value="1"/>
</dbReference>
<organism evidence="2 3">
    <name type="scientific">Ascaris lumbricoides</name>
    <name type="common">Giant roundworm</name>
    <dbReference type="NCBI Taxonomy" id="6252"/>
    <lineage>
        <taxon>Eukaryota</taxon>
        <taxon>Metazoa</taxon>
        <taxon>Ecdysozoa</taxon>
        <taxon>Nematoda</taxon>
        <taxon>Chromadorea</taxon>
        <taxon>Rhabditida</taxon>
        <taxon>Spirurina</taxon>
        <taxon>Ascaridomorpha</taxon>
        <taxon>Ascaridoidea</taxon>
        <taxon>Ascarididae</taxon>
        <taxon>Ascaris</taxon>
    </lineage>
</organism>
<dbReference type="Proteomes" id="UP000036681">
    <property type="component" value="Unplaced"/>
</dbReference>
<protein>
    <submittedName>
        <fullName evidence="3">Uncharacterized protein</fullName>
    </submittedName>
</protein>
<dbReference type="SUPFAM" id="SSF51735">
    <property type="entry name" value="NAD(P)-binding Rossmann-fold domains"/>
    <property type="match status" value="2"/>
</dbReference>
<dbReference type="InterPro" id="IPR020904">
    <property type="entry name" value="Sc_DH/Rdtase_CS"/>
</dbReference>